<sequence>MFLAACGGNDGGNNTTDVENNGGAEDTTENTENTEEEPADNEEPADEGNDGDTASDADVGNLQLGTGSTGGTYYPLGQEIATIVNNNIEVEGFDLSAVSSGASVDNIVGISQGEMDLGMSVHLPAQDALTGAGDFEGVEIDNFGFMGHIYPEVMQIVIPADSDIETVADLEGSSVAIGPPGSGTQAAARLILEAYGLEDGDYEAFEEGFGDAQGRIQDGQLDASFGLLGLPAGGIDELAASADIELLSLTEEGISYVEENSGYEQLTIPSDSYDFMEEDVEAITAYAVLLGSMDTIDEDLGYEITKAMFENAGDIAHPQGEQINEENALNGSDGLPMHPGAERYFEEAGISE</sequence>
<organism evidence="2 3">
    <name type="scientific">Alkalicoccus urumqiensis</name>
    <name type="common">Bacillus urumqiensis</name>
    <dbReference type="NCBI Taxonomy" id="1548213"/>
    <lineage>
        <taxon>Bacteria</taxon>
        <taxon>Bacillati</taxon>
        <taxon>Bacillota</taxon>
        <taxon>Bacilli</taxon>
        <taxon>Bacillales</taxon>
        <taxon>Bacillaceae</taxon>
        <taxon>Alkalicoccus</taxon>
    </lineage>
</organism>
<name>A0A2P6MF84_ALKUR</name>
<dbReference type="Proteomes" id="UP000243650">
    <property type="component" value="Unassembled WGS sequence"/>
</dbReference>
<protein>
    <submittedName>
        <fullName evidence="2">TRAP transporter substrate-binding protein</fullName>
    </submittedName>
</protein>
<feature type="compositionally biased region" description="Acidic residues" evidence="1">
    <location>
        <begin position="26"/>
        <end position="55"/>
    </location>
</feature>
<dbReference type="Gene3D" id="3.40.190.10">
    <property type="entry name" value="Periplasmic binding protein-like II"/>
    <property type="match status" value="2"/>
</dbReference>
<evidence type="ECO:0000313" key="3">
    <source>
        <dbReference type="Proteomes" id="UP000243650"/>
    </source>
</evidence>
<comment type="caution">
    <text evidence="2">The sequence shown here is derived from an EMBL/GenBank/DDBJ whole genome shotgun (WGS) entry which is preliminary data.</text>
</comment>
<dbReference type="CDD" id="cd13520">
    <property type="entry name" value="PBP2_TAXI_TRAP"/>
    <property type="match status" value="1"/>
</dbReference>
<dbReference type="SUPFAM" id="SSF53850">
    <property type="entry name" value="Periplasmic binding protein-like II"/>
    <property type="match status" value="1"/>
</dbReference>
<dbReference type="Pfam" id="PF16868">
    <property type="entry name" value="NMT1_3"/>
    <property type="match status" value="1"/>
</dbReference>
<dbReference type="InterPro" id="IPR011852">
    <property type="entry name" value="TRAP_TAXI"/>
</dbReference>
<gene>
    <name evidence="2" type="ORF">C6I21_11980</name>
</gene>
<dbReference type="AlphaFoldDB" id="A0A2P6MF84"/>
<reference evidence="2 3" key="1">
    <citation type="submission" date="2018-03" db="EMBL/GenBank/DDBJ databases">
        <title>Bacillus urumqiensis sp. nov., a moderately haloalkaliphilic bacterium isolated from a salt lake.</title>
        <authorList>
            <person name="Zhao B."/>
            <person name="Liao Z."/>
        </authorList>
    </citation>
    <scope>NUCLEOTIDE SEQUENCE [LARGE SCALE GENOMIC DNA]</scope>
    <source>
        <strain evidence="2 3">BZ-SZ-XJ18</strain>
    </source>
</reference>
<evidence type="ECO:0000313" key="2">
    <source>
        <dbReference type="EMBL" id="PRO64965.1"/>
    </source>
</evidence>
<keyword evidence="3" id="KW-1185">Reference proteome</keyword>
<feature type="region of interest" description="Disordered" evidence="1">
    <location>
        <begin position="1"/>
        <end position="66"/>
    </location>
</feature>
<dbReference type="OrthoDB" id="9776669at2"/>
<accession>A0A2P6MF84</accession>
<dbReference type="PANTHER" id="PTHR42941">
    <property type="entry name" value="SLL1037 PROTEIN"/>
    <property type="match status" value="1"/>
</dbReference>
<dbReference type="EMBL" id="PVNS01000011">
    <property type="protein sequence ID" value="PRO64965.1"/>
    <property type="molecule type" value="Genomic_DNA"/>
</dbReference>
<feature type="compositionally biased region" description="Low complexity" evidence="1">
    <location>
        <begin position="12"/>
        <end position="25"/>
    </location>
</feature>
<dbReference type="PANTHER" id="PTHR42941:SF1">
    <property type="entry name" value="SLL1037 PROTEIN"/>
    <property type="match status" value="1"/>
</dbReference>
<proteinExistence type="predicted"/>
<dbReference type="NCBIfam" id="TIGR02122">
    <property type="entry name" value="TRAP_TAXI"/>
    <property type="match status" value="1"/>
</dbReference>
<evidence type="ECO:0000256" key="1">
    <source>
        <dbReference type="SAM" id="MobiDB-lite"/>
    </source>
</evidence>